<sequence>MRAASPRSGTVRFIRWRHAGRAQWRPALARPSVSAGSAPASAVTSGALCPALWRKCGDGGRAHATGARRGRFGGIGQADTSVSACTCPDLLAAAAHALCPVRRCFSCRGRSWRASGVTRCRPLQRPRRPGELGALDASGERFLFAWDRWVPSPSLAFARGRQPGAMPSHRSRADALFRATALVLASRATARPRRRAVDIGKATRKAPLLLRVATETSTGLHPLAVRSSAELASAHPP</sequence>
<evidence type="ECO:0000313" key="1">
    <source>
        <dbReference type="EMBL" id="KAG7383705.1"/>
    </source>
</evidence>
<gene>
    <name evidence="1" type="ORF">PHYPSEUDO_003384</name>
</gene>
<keyword evidence="2" id="KW-1185">Reference proteome</keyword>
<reference evidence="1" key="1">
    <citation type="submission" date="2021-02" db="EMBL/GenBank/DDBJ databases">
        <authorList>
            <person name="Palmer J.M."/>
        </authorList>
    </citation>
    <scope>NUCLEOTIDE SEQUENCE</scope>
    <source>
        <strain evidence="1">SCRP734</strain>
    </source>
</reference>
<evidence type="ECO:0000313" key="2">
    <source>
        <dbReference type="Proteomes" id="UP000694044"/>
    </source>
</evidence>
<proteinExistence type="predicted"/>
<protein>
    <submittedName>
        <fullName evidence="1">Uncharacterized protein</fullName>
    </submittedName>
</protein>
<dbReference type="Proteomes" id="UP000694044">
    <property type="component" value="Unassembled WGS sequence"/>
</dbReference>
<comment type="caution">
    <text evidence="1">The sequence shown here is derived from an EMBL/GenBank/DDBJ whole genome shotgun (WGS) entry which is preliminary data.</text>
</comment>
<dbReference type="EMBL" id="JAGDFM010000169">
    <property type="protein sequence ID" value="KAG7383705.1"/>
    <property type="molecule type" value="Genomic_DNA"/>
</dbReference>
<organism evidence="1 2">
    <name type="scientific">Phytophthora pseudosyringae</name>
    <dbReference type="NCBI Taxonomy" id="221518"/>
    <lineage>
        <taxon>Eukaryota</taxon>
        <taxon>Sar</taxon>
        <taxon>Stramenopiles</taxon>
        <taxon>Oomycota</taxon>
        <taxon>Peronosporomycetes</taxon>
        <taxon>Peronosporales</taxon>
        <taxon>Peronosporaceae</taxon>
        <taxon>Phytophthora</taxon>
    </lineage>
</organism>
<name>A0A8T1VQR3_9STRA</name>
<accession>A0A8T1VQR3</accession>
<dbReference type="AlphaFoldDB" id="A0A8T1VQR3"/>